<organism evidence="3 4">
    <name type="scientific">Caerostris extrusa</name>
    <name type="common">Bark spider</name>
    <name type="synonym">Caerostris bankana</name>
    <dbReference type="NCBI Taxonomy" id="172846"/>
    <lineage>
        <taxon>Eukaryota</taxon>
        <taxon>Metazoa</taxon>
        <taxon>Ecdysozoa</taxon>
        <taxon>Arthropoda</taxon>
        <taxon>Chelicerata</taxon>
        <taxon>Arachnida</taxon>
        <taxon>Araneae</taxon>
        <taxon>Araneomorphae</taxon>
        <taxon>Entelegynae</taxon>
        <taxon>Araneoidea</taxon>
        <taxon>Araneidae</taxon>
        <taxon>Caerostris</taxon>
    </lineage>
</organism>
<accession>A0AAV4XCJ8</accession>
<dbReference type="GO" id="GO:0005730">
    <property type="term" value="C:nucleolus"/>
    <property type="evidence" value="ECO:0007669"/>
    <property type="project" value="TreeGrafter"/>
</dbReference>
<feature type="compositionally biased region" description="Acidic residues" evidence="1">
    <location>
        <begin position="440"/>
        <end position="450"/>
    </location>
</feature>
<evidence type="ECO:0000313" key="3">
    <source>
        <dbReference type="EMBL" id="GIY92976.1"/>
    </source>
</evidence>
<dbReference type="PROSITE" id="PS50174">
    <property type="entry name" value="G_PATCH"/>
    <property type="match status" value="1"/>
</dbReference>
<evidence type="ECO:0000313" key="4">
    <source>
        <dbReference type="Proteomes" id="UP001054945"/>
    </source>
</evidence>
<gene>
    <name evidence="3" type="primary">PINX1</name>
    <name evidence="3" type="ORF">CEXT_588081</name>
</gene>
<feature type="compositionally biased region" description="Basic residues" evidence="1">
    <location>
        <begin position="315"/>
        <end position="330"/>
    </location>
</feature>
<feature type="region of interest" description="Disordered" evidence="1">
    <location>
        <begin position="301"/>
        <end position="339"/>
    </location>
</feature>
<feature type="domain" description="G-patch" evidence="2">
    <location>
        <begin position="37"/>
        <end position="83"/>
    </location>
</feature>
<dbReference type="Proteomes" id="UP001054945">
    <property type="component" value="Unassembled WGS sequence"/>
</dbReference>
<evidence type="ECO:0000256" key="1">
    <source>
        <dbReference type="SAM" id="MobiDB-lite"/>
    </source>
</evidence>
<dbReference type="GO" id="GO:0003676">
    <property type="term" value="F:nucleic acid binding"/>
    <property type="evidence" value="ECO:0007669"/>
    <property type="project" value="InterPro"/>
</dbReference>
<dbReference type="SMART" id="SM00443">
    <property type="entry name" value="G_patch"/>
    <property type="match status" value="1"/>
</dbReference>
<feature type="region of interest" description="Disordered" evidence="1">
    <location>
        <begin position="424"/>
        <end position="458"/>
    </location>
</feature>
<dbReference type="Pfam" id="PF01585">
    <property type="entry name" value="G-patch"/>
    <property type="match status" value="1"/>
</dbReference>
<proteinExistence type="predicted"/>
<dbReference type="AlphaFoldDB" id="A0AAV4XCJ8"/>
<sequence length="458" mass="52222">MSLCSKQRTFNKMCSVKIGRIGAFDYNPRGNLWTNDECSFGHTMLAKMGWSRGKGLGKNENGITENLKVNIRNGNTGVGFKETLIGIDTREYDNVLENLNKHYGKSDKVKSENRSIEVRSQQFKNRLHYGKFVKGKDISRYSTKDLDCIFLNTPKTEEMEDSTETPVVIEQSTDPSNKDSMPIFKSQHNMADYFAEKLRQKSATVCNCAFQSMLIFLQKLSKGSLNSSEVQNEEEKFDSDHQLKIKKEIKREIKNDTKLKKQKLTELHTRNDDRNSSEDDIAIVEVFSKCKESSSSTEEIQSIELRDTKAETSSKKRKKDLTNSKKAKRLKLSEPENSDVLDERTEKVSVNSVKKIKLNSKSCLKKSATTLWFNQTPKTVSFKENASFKIIPSRFSNEESELNGVLQEASEQLYPCDSTNCENDEKEVDKKFNPSTNPCEVEDESENAEINDDKISGK</sequence>
<reference evidence="3 4" key="1">
    <citation type="submission" date="2021-06" db="EMBL/GenBank/DDBJ databases">
        <title>Caerostris extrusa draft genome.</title>
        <authorList>
            <person name="Kono N."/>
            <person name="Arakawa K."/>
        </authorList>
    </citation>
    <scope>NUCLEOTIDE SEQUENCE [LARGE SCALE GENOMIC DNA]</scope>
</reference>
<dbReference type="InterPro" id="IPR000467">
    <property type="entry name" value="G_patch_dom"/>
</dbReference>
<feature type="compositionally biased region" description="Polar residues" evidence="1">
    <location>
        <begin position="170"/>
        <end position="179"/>
    </location>
</feature>
<dbReference type="PANTHER" id="PTHR23149:SF27">
    <property type="entry name" value="PIN2_TERF1-INTERACTING TELOMERASE INHIBITOR 1"/>
    <property type="match status" value="1"/>
</dbReference>
<evidence type="ECO:0000259" key="2">
    <source>
        <dbReference type="PROSITE" id="PS50174"/>
    </source>
</evidence>
<name>A0AAV4XCJ8_CAEEX</name>
<dbReference type="EMBL" id="BPLR01017607">
    <property type="protein sequence ID" value="GIY92976.1"/>
    <property type="molecule type" value="Genomic_DNA"/>
</dbReference>
<dbReference type="PANTHER" id="PTHR23149">
    <property type="entry name" value="G PATCH DOMAIN CONTAINING PROTEIN"/>
    <property type="match status" value="1"/>
</dbReference>
<dbReference type="InterPro" id="IPR050656">
    <property type="entry name" value="PINX1"/>
</dbReference>
<comment type="caution">
    <text evidence="3">The sequence shown here is derived from an EMBL/GenBank/DDBJ whole genome shotgun (WGS) entry which is preliminary data.</text>
</comment>
<dbReference type="GO" id="GO:0010521">
    <property type="term" value="F:telomerase inhibitor activity"/>
    <property type="evidence" value="ECO:0007669"/>
    <property type="project" value="TreeGrafter"/>
</dbReference>
<keyword evidence="4" id="KW-1185">Reference proteome</keyword>
<protein>
    <recommendedName>
        <fullName evidence="2">G-patch domain-containing protein</fullName>
    </recommendedName>
</protein>
<feature type="compositionally biased region" description="Basic and acidic residues" evidence="1">
    <location>
        <begin position="304"/>
        <end position="314"/>
    </location>
</feature>
<feature type="region of interest" description="Disordered" evidence="1">
    <location>
        <begin position="160"/>
        <end position="180"/>
    </location>
</feature>